<evidence type="ECO:0000256" key="3">
    <source>
        <dbReference type="ARBA" id="ARBA00022679"/>
    </source>
</evidence>
<reference evidence="9 10" key="1">
    <citation type="submission" date="2017-08" db="EMBL/GenBank/DDBJ databases">
        <title>Infants hospitalized years apart are colonized by the same room-sourced microbial strains.</title>
        <authorList>
            <person name="Brooks B."/>
            <person name="Olm M.R."/>
            <person name="Firek B.A."/>
            <person name="Baker R."/>
            <person name="Thomas B.C."/>
            <person name="Morowitz M.J."/>
            <person name="Banfield J.F."/>
        </authorList>
    </citation>
    <scope>NUCLEOTIDE SEQUENCE [LARGE SCALE GENOMIC DNA]</scope>
    <source>
        <strain evidence="9">S2_018_000_R2_101</strain>
    </source>
</reference>
<evidence type="ECO:0008006" key="11">
    <source>
        <dbReference type="Google" id="ProtNLM"/>
    </source>
</evidence>
<name>A0A2W5AD01_9SPHN</name>
<protein>
    <recommendedName>
        <fullName evidence="11">DUF2029 domain-containing protein</fullName>
    </recommendedName>
</protein>
<dbReference type="Pfam" id="PF09594">
    <property type="entry name" value="GT87"/>
    <property type="match status" value="1"/>
</dbReference>
<evidence type="ECO:0000256" key="4">
    <source>
        <dbReference type="ARBA" id="ARBA00022692"/>
    </source>
</evidence>
<feature type="transmembrane region" description="Helical" evidence="8">
    <location>
        <begin position="247"/>
        <end position="273"/>
    </location>
</feature>
<keyword evidence="3" id="KW-0808">Transferase</keyword>
<evidence type="ECO:0000256" key="7">
    <source>
        <dbReference type="ARBA" id="ARBA00024033"/>
    </source>
</evidence>
<keyword evidence="6 8" id="KW-0472">Membrane</keyword>
<keyword evidence="2" id="KW-1003">Cell membrane</keyword>
<feature type="non-terminal residue" evidence="9">
    <location>
        <position position="1"/>
    </location>
</feature>
<dbReference type="GO" id="GO:0016758">
    <property type="term" value="F:hexosyltransferase activity"/>
    <property type="evidence" value="ECO:0007669"/>
    <property type="project" value="InterPro"/>
</dbReference>
<comment type="similarity">
    <text evidence="7">Belongs to the glycosyltransferase 87 family.</text>
</comment>
<dbReference type="InterPro" id="IPR018584">
    <property type="entry name" value="GT87"/>
</dbReference>
<dbReference type="GO" id="GO:0005886">
    <property type="term" value="C:plasma membrane"/>
    <property type="evidence" value="ECO:0007669"/>
    <property type="project" value="UniProtKB-SubCell"/>
</dbReference>
<evidence type="ECO:0000313" key="9">
    <source>
        <dbReference type="EMBL" id="PZO90229.1"/>
    </source>
</evidence>
<evidence type="ECO:0000256" key="2">
    <source>
        <dbReference type="ARBA" id="ARBA00022475"/>
    </source>
</evidence>
<proteinExistence type="inferred from homology"/>
<evidence type="ECO:0000256" key="6">
    <source>
        <dbReference type="ARBA" id="ARBA00023136"/>
    </source>
</evidence>
<organism evidence="9 10">
    <name type="scientific">Sphingomonas sanxanigenens</name>
    <dbReference type="NCBI Taxonomy" id="397260"/>
    <lineage>
        <taxon>Bacteria</taxon>
        <taxon>Pseudomonadati</taxon>
        <taxon>Pseudomonadota</taxon>
        <taxon>Alphaproteobacteria</taxon>
        <taxon>Sphingomonadales</taxon>
        <taxon>Sphingomonadaceae</taxon>
        <taxon>Sphingomonas</taxon>
    </lineage>
</organism>
<keyword evidence="4 8" id="KW-0812">Transmembrane</keyword>
<feature type="transmembrane region" description="Helical" evidence="8">
    <location>
        <begin position="162"/>
        <end position="185"/>
    </location>
</feature>
<gene>
    <name evidence="9" type="ORF">DI623_07440</name>
</gene>
<sequence length="280" mass="29508">LGFLPYVAAWAIWQIGGWAAFALALRRIVPSGWPLVAIAMPAVFVNAIGGQNGCWMAAIIGWGLILLDRRPLLAGAILALFVVKPQLGWLIPFALIAAGRYRALAAFVASACLLLAATLPLFGVEAWIAYARQAAMLKAVILEDGSGTWRRMVSLFILARHLGAPLALAYAAQLAASLSALFVVVRCWRREGPSARAMALLVVATLVASPYVSDYDCVMLALAAAWQWAAADAEGRGRIALAGVMPLFAASLASLTGIALGALALWPLLLWLARAPDPGG</sequence>
<feature type="transmembrane region" description="Helical" evidence="8">
    <location>
        <begin position="72"/>
        <end position="97"/>
    </location>
</feature>
<evidence type="ECO:0000256" key="5">
    <source>
        <dbReference type="ARBA" id="ARBA00022989"/>
    </source>
</evidence>
<evidence type="ECO:0000256" key="8">
    <source>
        <dbReference type="SAM" id="Phobius"/>
    </source>
</evidence>
<keyword evidence="5 8" id="KW-1133">Transmembrane helix</keyword>
<accession>A0A2W5AD01</accession>
<feature type="transmembrane region" description="Helical" evidence="8">
    <location>
        <begin position="37"/>
        <end position="66"/>
    </location>
</feature>
<comment type="caution">
    <text evidence="9">The sequence shown here is derived from an EMBL/GenBank/DDBJ whole genome shotgun (WGS) entry which is preliminary data.</text>
</comment>
<evidence type="ECO:0000256" key="1">
    <source>
        <dbReference type="ARBA" id="ARBA00004651"/>
    </source>
</evidence>
<feature type="transmembrane region" description="Helical" evidence="8">
    <location>
        <begin position="104"/>
        <end position="130"/>
    </location>
</feature>
<dbReference type="EMBL" id="QFNN01000033">
    <property type="protein sequence ID" value="PZO90229.1"/>
    <property type="molecule type" value="Genomic_DNA"/>
</dbReference>
<dbReference type="Proteomes" id="UP000249066">
    <property type="component" value="Unassembled WGS sequence"/>
</dbReference>
<comment type="subcellular location">
    <subcellularLocation>
        <location evidence="1">Cell membrane</location>
        <topology evidence="1">Multi-pass membrane protein</topology>
    </subcellularLocation>
</comment>
<evidence type="ECO:0000313" key="10">
    <source>
        <dbReference type="Proteomes" id="UP000249066"/>
    </source>
</evidence>
<feature type="transmembrane region" description="Helical" evidence="8">
    <location>
        <begin position="6"/>
        <end position="25"/>
    </location>
</feature>
<dbReference type="AlphaFoldDB" id="A0A2W5AD01"/>